<dbReference type="SMART" id="SM00387">
    <property type="entry name" value="HATPase_c"/>
    <property type="match status" value="1"/>
</dbReference>
<evidence type="ECO:0000313" key="10">
    <source>
        <dbReference type="EMBL" id="QOP44586.1"/>
    </source>
</evidence>
<dbReference type="InterPro" id="IPR001789">
    <property type="entry name" value="Sig_transdc_resp-reg_receiver"/>
</dbReference>
<dbReference type="Gene3D" id="3.30.565.10">
    <property type="entry name" value="Histidine kinase-like ATPase, C-terminal domain"/>
    <property type="match status" value="1"/>
</dbReference>
<sequence length="516" mass="59645">MKNILVIEDSRTINNLIKKELAHLGFEVSQAHTLAEAKEFLTTLKFQLIILDLHLPDGEGSELIAHIQSLTKTKVIVLTSSQDADLREELFQYGILDYILKDTNFLYSISEIVKIIHTINTKKKDKILVIDDSRFICKQIKTVLEPRNYDVHIAMKAKTAFEKLKKEEYNLIILDMELPDIHGLEFLKLLRKDSRFLSIPIIVLSGTSTPDIIRDVLKNGANDFLKKPYVFEEFILKVDLWIDYFKKEKELAEANFQLKYTNDNLERLVYEEVEKNRKKDEIMFTQSRHAQMGEMIAMIAHQWRQPLNAMATAAIVLELKAQNDKLDAEEAKKISEKLQNYINYLSHTIDDFRNFFKPQKEKRVTDFEKILHTVTALVQHSLEQKNIHFEKEITAPQQFLAFGNELVQIVLNIIKNAQDALVQNNIENPKITLKIDKNSLHIIDNAGGIPSHIQDKIFQPYFSTKTEKNGTGLGLYMSRMIIEKHSGGKLSVQNTKEGAEFIIEMPVYEGEKYDTH</sequence>
<dbReference type="RefSeq" id="WP_193150713.1">
    <property type="nucleotide sequence ID" value="NZ_CP041235.1"/>
</dbReference>
<comment type="cofactor">
    <cofactor evidence="2">
        <name>Mg(2+)</name>
        <dbReference type="ChEBI" id="CHEBI:18420"/>
    </cofactor>
</comment>
<evidence type="ECO:0000259" key="8">
    <source>
        <dbReference type="PROSITE" id="PS50109"/>
    </source>
</evidence>
<feature type="domain" description="Histidine kinase" evidence="8">
    <location>
        <begin position="298"/>
        <end position="509"/>
    </location>
</feature>
<dbReference type="PANTHER" id="PTHR44591">
    <property type="entry name" value="STRESS RESPONSE REGULATOR PROTEIN 1"/>
    <property type="match status" value="1"/>
</dbReference>
<dbReference type="GO" id="GO:0000155">
    <property type="term" value="F:phosphorelay sensor kinase activity"/>
    <property type="evidence" value="ECO:0007669"/>
    <property type="project" value="InterPro"/>
</dbReference>
<keyword evidence="10" id="KW-0418">Kinase</keyword>
<dbReference type="CDD" id="cd00082">
    <property type="entry name" value="HisKA"/>
    <property type="match status" value="1"/>
</dbReference>
<proteinExistence type="predicted"/>
<dbReference type="CDD" id="cd00156">
    <property type="entry name" value="REC"/>
    <property type="match status" value="1"/>
</dbReference>
<gene>
    <name evidence="10" type="ORF">FJR45_11800</name>
</gene>
<dbReference type="Gene3D" id="1.10.287.130">
    <property type="match status" value="1"/>
</dbReference>
<keyword evidence="4" id="KW-0145">Chemotaxis</keyword>
<dbReference type="InterPro" id="IPR011006">
    <property type="entry name" value="CheY-like_superfamily"/>
</dbReference>
<accession>A0A7M1B510</accession>
<dbReference type="Pfam" id="PF00072">
    <property type="entry name" value="Response_reg"/>
    <property type="match status" value="2"/>
</dbReference>
<dbReference type="InterPro" id="IPR005467">
    <property type="entry name" value="His_kinase_dom"/>
</dbReference>
<dbReference type="SUPFAM" id="SSF52172">
    <property type="entry name" value="CheY-like"/>
    <property type="match status" value="2"/>
</dbReference>
<dbReference type="PROSITE" id="PS50109">
    <property type="entry name" value="HIS_KIN"/>
    <property type="match status" value="1"/>
</dbReference>
<dbReference type="Pfam" id="PF00512">
    <property type="entry name" value="HisKA"/>
    <property type="match status" value="1"/>
</dbReference>
<dbReference type="PANTHER" id="PTHR44591:SF3">
    <property type="entry name" value="RESPONSE REGULATORY DOMAIN-CONTAINING PROTEIN"/>
    <property type="match status" value="1"/>
</dbReference>
<dbReference type="SUPFAM" id="SSF55874">
    <property type="entry name" value="ATPase domain of HSP90 chaperone/DNA topoisomerase II/histidine kinase"/>
    <property type="match status" value="1"/>
</dbReference>
<evidence type="ECO:0000259" key="9">
    <source>
        <dbReference type="PROSITE" id="PS50110"/>
    </source>
</evidence>
<comment type="catalytic activity">
    <reaction evidence="1">
        <text>ATP + protein L-histidine = ADP + protein N-phospho-L-histidine.</text>
        <dbReference type="EC" id="2.7.13.3"/>
    </reaction>
</comment>
<evidence type="ECO:0000313" key="11">
    <source>
        <dbReference type="Proteomes" id="UP000593719"/>
    </source>
</evidence>
<dbReference type="PRINTS" id="PR00344">
    <property type="entry name" value="BCTRLSENSOR"/>
</dbReference>
<dbReference type="InterPro" id="IPR036890">
    <property type="entry name" value="HATPase_C_sf"/>
</dbReference>
<evidence type="ECO:0000256" key="1">
    <source>
        <dbReference type="ARBA" id="ARBA00000085"/>
    </source>
</evidence>
<dbReference type="InterPro" id="IPR003594">
    <property type="entry name" value="HATPase_dom"/>
</dbReference>
<reference evidence="10 11" key="1">
    <citation type="submission" date="2019-06" db="EMBL/GenBank/DDBJ databases">
        <title>Sulfurimonas gotlandica sp. nov., a chemoautotrophic and psychrotolerant epsilonproteobacterium isolated from a pelagic redoxcline, and an emended description of the genus Sulfurimonas.</title>
        <authorList>
            <person name="Wang S."/>
            <person name="Jiang L."/>
            <person name="Shao Z."/>
        </authorList>
    </citation>
    <scope>NUCLEOTIDE SEQUENCE [LARGE SCALE GENOMIC DNA]</scope>
    <source>
        <strain evidence="10 11">S2-6</strain>
    </source>
</reference>
<dbReference type="InterPro" id="IPR004358">
    <property type="entry name" value="Sig_transdc_His_kin-like_C"/>
</dbReference>
<keyword evidence="5 7" id="KW-0597">Phosphoprotein</keyword>
<feature type="domain" description="Response regulatory" evidence="9">
    <location>
        <begin position="3"/>
        <end position="116"/>
    </location>
</feature>
<keyword evidence="10" id="KW-0808">Transferase</keyword>
<dbReference type="GO" id="GO:0097588">
    <property type="term" value="P:archaeal or bacterial-type flagellum-dependent cell motility"/>
    <property type="evidence" value="ECO:0007669"/>
    <property type="project" value="UniProtKB-KW"/>
</dbReference>
<dbReference type="AlphaFoldDB" id="A0A7M1B510"/>
<keyword evidence="6" id="KW-0283">Flagellar rotation</keyword>
<dbReference type="KEGG" id="ssei:FJR45_11800"/>
<organism evidence="10 11">
    <name type="scientific">Sulfurimonas sediminis</name>
    <dbReference type="NCBI Taxonomy" id="2590020"/>
    <lineage>
        <taxon>Bacteria</taxon>
        <taxon>Pseudomonadati</taxon>
        <taxon>Campylobacterota</taxon>
        <taxon>Epsilonproteobacteria</taxon>
        <taxon>Campylobacterales</taxon>
        <taxon>Sulfurimonadaceae</taxon>
        <taxon>Sulfurimonas</taxon>
    </lineage>
</organism>
<dbReference type="EC" id="2.7.13.3" evidence="3"/>
<dbReference type="Proteomes" id="UP000593719">
    <property type="component" value="Chromosome"/>
</dbReference>
<dbReference type="InterPro" id="IPR036097">
    <property type="entry name" value="HisK_dim/P_sf"/>
</dbReference>
<feature type="modified residue" description="4-aspartylphosphate" evidence="7">
    <location>
        <position position="175"/>
    </location>
</feature>
<dbReference type="GO" id="GO:0006935">
    <property type="term" value="P:chemotaxis"/>
    <property type="evidence" value="ECO:0007669"/>
    <property type="project" value="UniProtKB-KW"/>
</dbReference>
<keyword evidence="11" id="KW-1185">Reference proteome</keyword>
<protein>
    <recommendedName>
        <fullName evidence="3">histidine kinase</fullName>
        <ecNumber evidence="3">2.7.13.3</ecNumber>
    </recommendedName>
</protein>
<dbReference type="SUPFAM" id="SSF47384">
    <property type="entry name" value="Homodimeric domain of signal transducing histidine kinase"/>
    <property type="match status" value="1"/>
</dbReference>
<evidence type="ECO:0000256" key="6">
    <source>
        <dbReference type="ARBA" id="ARBA00022779"/>
    </source>
</evidence>
<feature type="domain" description="Response regulatory" evidence="9">
    <location>
        <begin position="126"/>
        <end position="242"/>
    </location>
</feature>
<evidence type="ECO:0000256" key="5">
    <source>
        <dbReference type="ARBA" id="ARBA00022553"/>
    </source>
</evidence>
<dbReference type="Gene3D" id="3.40.50.2300">
    <property type="match status" value="2"/>
</dbReference>
<dbReference type="InterPro" id="IPR050595">
    <property type="entry name" value="Bact_response_regulator"/>
</dbReference>
<dbReference type="InterPro" id="IPR003661">
    <property type="entry name" value="HisK_dim/P_dom"/>
</dbReference>
<dbReference type="SMART" id="SM00388">
    <property type="entry name" value="HisKA"/>
    <property type="match status" value="1"/>
</dbReference>
<feature type="modified residue" description="4-aspartylphosphate" evidence="7">
    <location>
        <position position="52"/>
    </location>
</feature>
<evidence type="ECO:0000256" key="4">
    <source>
        <dbReference type="ARBA" id="ARBA00022500"/>
    </source>
</evidence>
<name>A0A7M1B510_9BACT</name>
<dbReference type="EMBL" id="CP041235">
    <property type="protein sequence ID" value="QOP44586.1"/>
    <property type="molecule type" value="Genomic_DNA"/>
</dbReference>
<dbReference type="SMART" id="SM00448">
    <property type="entry name" value="REC"/>
    <property type="match status" value="2"/>
</dbReference>
<dbReference type="PROSITE" id="PS50110">
    <property type="entry name" value="RESPONSE_REGULATORY"/>
    <property type="match status" value="2"/>
</dbReference>
<evidence type="ECO:0000256" key="2">
    <source>
        <dbReference type="ARBA" id="ARBA00001946"/>
    </source>
</evidence>
<dbReference type="Pfam" id="PF02518">
    <property type="entry name" value="HATPase_c"/>
    <property type="match status" value="1"/>
</dbReference>
<evidence type="ECO:0000256" key="3">
    <source>
        <dbReference type="ARBA" id="ARBA00012438"/>
    </source>
</evidence>
<evidence type="ECO:0000256" key="7">
    <source>
        <dbReference type="PROSITE-ProRule" id="PRU00169"/>
    </source>
</evidence>